<dbReference type="PANTHER" id="PTHR11360">
    <property type="entry name" value="MONOCARBOXYLATE TRANSPORTER"/>
    <property type="match status" value="1"/>
</dbReference>
<feature type="transmembrane region" description="Helical" evidence="2">
    <location>
        <begin position="149"/>
        <end position="171"/>
    </location>
</feature>
<feature type="transmembrane region" description="Helical" evidence="2">
    <location>
        <begin position="177"/>
        <end position="198"/>
    </location>
</feature>
<proteinExistence type="predicted"/>
<protein>
    <recommendedName>
        <fullName evidence="3">Major facilitator superfamily (MFS) profile domain-containing protein</fullName>
    </recommendedName>
</protein>
<evidence type="ECO:0000313" key="4">
    <source>
        <dbReference type="EMBL" id="KAL0279201.1"/>
    </source>
</evidence>
<dbReference type="GO" id="GO:0008028">
    <property type="term" value="F:monocarboxylic acid transmembrane transporter activity"/>
    <property type="evidence" value="ECO:0007669"/>
    <property type="project" value="TreeGrafter"/>
</dbReference>
<feature type="transmembrane region" description="Helical" evidence="2">
    <location>
        <begin position="91"/>
        <end position="110"/>
    </location>
</feature>
<feature type="transmembrane region" description="Helical" evidence="2">
    <location>
        <begin position="21"/>
        <end position="48"/>
    </location>
</feature>
<dbReference type="SUPFAM" id="SSF103473">
    <property type="entry name" value="MFS general substrate transporter"/>
    <property type="match status" value="1"/>
</dbReference>
<dbReference type="Pfam" id="PF07690">
    <property type="entry name" value="MFS_1"/>
    <property type="match status" value="1"/>
</dbReference>
<evidence type="ECO:0000259" key="3">
    <source>
        <dbReference type="PROSITE" id="PS50850"/>
    </source>
</evidence>
<sequence>MMGDQTNSGRKWTLVKPDGGWGWLIVLGTALTNMTTQSLISVFGLLFIRRLPECGIDTSGASLIVSVQITILNLSGLVTGPILKTFSCRQLAFAGGAMVTAGLFLTGYATSLLAFISTYSVFTGLGIGLLFPTRFIAINSYFSTWRARAVGLSDAGTGVGQMLLPFLVRFLLEEYTFQGTVMILSALSAHALVGAALYQPVEWHMKRKEVAVEEEKLQIKEERNGLEDGKDPVVDEGPAKPAGKFSRVIRMMDWNLLRDQLFVILIVELGFVYTANVMFSTLLPFFLESSGYEGESIAICMSVLSGADIVGRLILPSITDIFRLRTKSVLFLGVGLSALARSGLVWYGQSYGQLYPALAIACFVGIVRSAVICNFNLCVADQTSPEKLPSALGLFMVIRGLSVLTLGPLIGYVRDYTESYALTLHVVSAFFLLLPFLLWLIEFISVKRTRR</sequence>
<accession>A0AAW2IBC5</accession>
<dbReference type="PROSITE" id="PS50850">
    <property type="entry name" value="MFS"/>
    <property type="match status" value="1"/>
</dbReference>
<dbReference type="GO" id="GO:0016020">
    <property type="term" value="C:membrane"/>
    <property type="evidence" value="ECO:0007669"/>
    <property type="project" value="UniProtKB-SubCell"/>
</dbReference>
<evidence type="ECO:0000256" key="2">
    <source>
        <dbReference type="SAM" id="Phobius"/>
    </source>
</evidence>
<dbReference type="InterPro" id="IPR050327">
    <property type="entry name" value="Proton-linked_MCT"/>
</dbReference>
<dbReference type="CDD" id="cd17352">
    <property type="entry name" value="MFS_MCT_SLC16"/>
    <property type="match status" value="1"/>
</dbReference>
<dbReference type="InterPro" id="IPR020846">
    <property type="entry name" value="MFS_dom"/>
</dbReference>
<feature type="transmembrane region" description="Helical" evidence="2">
    <location>
        <begin position="391"/>
        <end position="413"/>
    </location>
</feature>
<feature type="transmembrane region" description="Helical" evidence="2">
    <location>
        <begin position="261"/>
        <end position="284"/>
    </location>
</feature>
<organism evidence="4">
    <name type="scientific">Menopon gallinae</name>
    <name type="common">poultry shaft louse</name>
    <dbReference type="NCBI Taxonomy" id="328185"/>
    <lineage>
        <taxon>Eukaryota</taxon>
        <taxon>Metazoa</taxon>
        <taxon>Ecdysozoa</taxon>
        <taxon>Arthropoda</taxon>
        <taxon>Hexapoda</taxon>
        <taxon>Insecta</taxon>
        <taxon>Pterygota</taxon>
        <taxon>Neoptera</taxon>
        <taxon>Paraneoptera</taxon>
        <taxon>Psocodea</taxon>
        <taxon>Troctomorpha</taxon>
        <taxon>Phthiraptera</taxon>
        <taxon>Amblycera</taxon>
        <taxon>Menoponidae</taxon>
        <taxon>Menopon</taxon>
    </lineage>
</organism>
<comment type="subcellular location">
    <subcellularLocation>
        <location evidence="1">Membrane</location>
        <topology evidence="1">Multi-pass membrane protein</topology>
    </subcellularLocation>
</comment>
<dbReference type="EMBL" id="JARGDH010000001">
    <property type="protein sequence ID" value="KAL0279201.1"/>
    <property type="molecule type" value="Genomic_DNA"/>
</dbReference>
<dbReference type="InterPro" id="IPR036259">
    <property type="entry name" value="MFS_trans_sf"/>
</dbReference>
<feature type="transmembrane region" description="Helical" evidence="2">
    <location>
        <begin position="60"/>
        <end position="79"/>
    </location>
</feature>
<reference evidence="4" key="1">
    <citation type="journal article" date="2024" name="Gigascience">
        <title>Chromosome-level genome of the poultry shaft louse Menopon gallinae provides insight into the host-switching and adaptive evolution of parasitic lice.</title>
        <authorList>
            <person name="Xu Y."/>
            <person name="Ma L."/>
            <person name="Liu S."/>
            <person name="Liang Y."/>
            <person name="Liu Q."/>
            <person name="He Z."/>
            <person name="Tian L."/>
            <person name="Duan Y."/>
            <person name="Cai W."/>
            <person name="Li H."/>
            <person name="Song F."/>
        </authorList>
    </citation>
    <scope>NUCLEOTIDE SEQUENCE</scope>
    <source>
        <strain evidence="4">Cailab_2023a</strain>
    </source>
</reference>
<dbReference type="InterPro" id="IPR011701">
    <property type="entry name" value="MFS"/>
</dbReference>
<dbReference type="Gene3D" id="1.20.1250.20">
    <property type="entry name" value="MFS general substrate transporter like domains"/>
    <property type="match status" value="1"/>
</dbReference>
<dbReference type="AlphaFoldDB" id="A0AAW2IBC5"/>
<feature type="transmembrane region" description="Helical" evidence="2">
    <location>
        <begin position="116"/>
        <end position="137"/>
    </location>
</feature>
<dbReference type="PANTHER" id="PTHR11360:SF229">
    <property type="entry name" value="AGAP007601-PA"/>
    <property type="match status" value="1"/>
</dbReference>
<feature type="transmembrane region" description="Helical" evidence="2">
    <location>
        <begin position="419"/>
        <end position="441"/>
    </location>
</feature>
<feature type="transmembrane region" description="Helical" evidence="2">
    <location>
        <begin position="327"/>
        <end position="348"/>
    </location>
</feature>
<gene>
    <name evidence="4" type="ORF">PYX00_000808</name>
</gene>
<name>A0AAW2IBC5_9NEOP</name>
<keyword evidence="2" id="KW-1133">Transmembrane helix</keyword>
<feature type="transmembrane region" description="Helical" evidence="2">
    <location>
        <begin position="354"/>
        <end position="379"/>
    </location>
</feature>
<comment type="caution">
    <text evidence="4">The sequence shown here is derived from an EMBL/GenBank/DDBJ whole genome shotgun (WGS) entry which is preliminary data.</text>
</comment>
<keyword evidence="2" id="KW-0812">Transmembrane</keyword>
<feature type="transmembrane region" description="Helical" evidence="2">
    <location>
        <begin position="296"/>
        <end position="315"/>
    </location>
</feature>
<evidence type="ECO:0000256" key="1">
    <source>
        <dbReference type="ARBA" id="ARBA00004141"/>
    </source>
</evidence>
<keyword evidence="2" id="KW-0472">Membrane</keyword>
<feature type="domain" description="Major facilitator superfamily (MFS) profile" evidence="3">
    <location>
        <begin position="1"/>
        <end position="450"/>
    </location>
</feature>